<comment type="caution">
    <text evidence="3">The sequence shown here is derived from an EMBL/GenBank/DDBJ whole genome shotgun (WGS) entry which is preliminary data.</text>
</comment>
<proteinExistence type="predicted"/>
<dbReference type="SUPFAM" id="SSF53098">
    <property type="entry name" value="Ribonuclease H-like"/>
    <property type="match status" value="1"/>
</dbReference>
<dbReference type="InterPro" id="IPR001584">
    <property type="entry name" value="Integrase_cat-core"/>
</dbReference>
<evidence type="ECO:0000259" key="2">
    <source>
        <dbReference type="PROSITE" id="PS50994"/>
    </source>
</evidence>
<dbReference type="InterPro" id="IPR036397">
    <property type="entry name" value="RNaseH_sf"/>
</dbReference>
<dbReference type="PROSITE" id="PS50994">
    <property type="entry name" value="INTEGRASE"/>
    <property type="match status" value="1"/>
</dbReference>
<protein>
    <recommendedName>
        <fullName evidence="2">Integrase catalytic domain-containing protein</fullName>
    </recommendedName>
</protein>
<dbReference type="InterPro" id="IPR050900">
    <property type="entry name" value="Transposase_IS3/IS150/IS904"/>
</dbReference>
<dbReference type="RefSeq" id="WP_098783044.1">
    <property type="nucleotide sequence ID" value="NZ_NULI01000097.1"/>
</dbReference>
<evidence type="ECO:0000256" key="1">
    <source>
        <dbReference type="ARBA" id="ARBA00002286"/>
    </source>
</evidence>
<name>A0A9X7CM44_BACCE</name>
<comment type="function">
    <text evidence="1">Involved in the transposition of the insertion sequence.</text>
</comment>
<dbReference type="InterPro" id="IPR012337">
    <property type="entry name" value="RNaseH-like_sf"/>
</dbReference>
<accession>A0A9X7CM44</accession>
<reference evidence="3 4" key="1">
    <citation type="submission" date="2017-09" db="EMBL/GenBank/DDBJ databases">
        <title>Large-scale bioinformatics analysis of Bacillus genomes uncovers conserved roles of natural products in bacterial physiology.</title>
        <authorList>
            <consortium name="Agbiome Team Llc"/>
            <person name="Bleich R.M."/>
            <person name="Grubbs K.J."/>
            <person name="Santa Maria K.C."/>
            <person name="Allen S.E."/>
            <person name="Farag S."/>
            <person name="Shank E.A."/>
            <person name="Bowers A."/>
        </authorList>
    </citation>
    <scope>NUCLEOTIDE SEQUENCE [LARGE SCALE GENOMIC DNA]</scope>
    <source>
        <strain evidence="3 4">AFS041711</strain>
    </source>
</reference>
<evidence type="ECO:0000313" key="3">
    <source>
        <dbReference type="EMBL" id="PGS78012.1"/>
    </source>
</evidence>
<dbReference type="Proteomes" id="UP000224203">
    <property type="component" value="Unassembled WGS sequence"/>
</dbReference>
<dbReference type="Gene3D" id="3.30.420.10">
    <property type="entry name" value="Ribonuclease H-like superfamily/Ribonuclease H"/>
    <property type="match status" value="1"/>
</dbReference>
<dbReference type="PANTHER" id="PTHR46889:SF4">
    <property type="entry name" value="TRANSPOSASE INSO FOR INSERTION SEQUENCE ELEMENT IS911B-RELATED"/>
    <property type="match status" value="1"/>
</dbReference>
<feature type="domain" description="Integrase catalytic" evidence="2">
    <location>
        <begin position="1"/>
        <end position="64"/>
    </location>
</feature>
<organism evidence="3 4">
    <name type="scientific">Bacillus cereus</name>
    <dbReference type="NCBI Taxonomy" id="1396"/>
    <lineage>
        <taxon>Bacteria</taxon>
        <taxon>Bacillati</taxon>
        <taxon>Bacillota</taxon>
        <taxon>Bacilli</taxon>
        <taxon>Bacillales</taxon>
        <taxon>Bacillaceae</taxon>
        <taxon>Bacillus</taxon>
        <taxon>Bacillus cereus group</taxon>
    </lineage>
</organism>
<dbReference type="GO" id="GO:0015074">
    <property type="term" value="P:DNA integration"/>
    <property type="evidence" value="ECO:0007669"/>
    <property type="project" value="InterPro"/>
</dbReference>
<dbReference type="EMBL" id="NULI01000097">
    <property type="protein sequence ID" value="PGS78012.1"/>
    <property type="molecule type" value="Genomic_DNA"/>
</dbReference>
<dbReference type="GO" id="GO:0003676">
    <property type="term" value="F:nucleic acid binding"/>
    <property type="evidence" value="ECO:0007669"/>
    <property type="project" value="InterPro"/>
</dbReference>
<sequence length="64" mass="7588">MHHSDRGSQYVPHDYQNQLQQCGMKCSMSRKGNCYDNACIESFHVVFKKELIYQQQYETRAQAQ</sequence>
<dbReference type="PANTHER" id="PTHR46889">
    <property type="entry name" value="TRANSPOSASE INSF FOR INSERTION SEQUENCE IS3B-RELATED"/>
    <property type="match status" value="1"/>
</dbReference>
<evidence type="ECO:0000313" key="4">
    <source>
        <dbReference type="Proteomes" id="UP000224203"/>
    </source>
</evidence>
<dbReference type="Pfam" id="PF13683">
    <property type="entry name" value="rve_3"/>
    <property type="match status" value="1"/>
</dbReference>
<dbReference type="AlphaFoldDB" id="A0A9X7CM44"/>
<gene>
    <name evidence="3" type="ORF">COC69_17185</name>
</gene>